<accession>A0A370DR10</accession>
<reference evidence="2 3" key="1">
    <citation type="journal article" date="2018" name="ISME J.">
        <title>Endosymbiont genomes yield clues of tubeworm success.</title>
        <authorList>
            <person name="Li Y."/>
            <person name="Liles M.R."/>
            <person name="Halanych K.M."/>
        </authorList>
    </citation>
    <scope>NUCLEOTIDE SEQUENCE [LARGE SCALE GENOMIC DNA]</scope>
    <source>
        <strain evidence="2">A1462</strain>
    </source>
</reference>
<feature type="domain" description="PEGA" evidence="1">
    <location>
        <begin position="28"/>
        <end position="55"/>
    </location>
</feature>
<protein>
    <recommendedName>
        <fullName evidence="1">PEGA domain-containing protein</fullName>
    </recommendedName>
</protein>
<sequence>MFKKYSILFSALLLQGCGSSLIISNTDTIPVRSEPSGAAVYVMGKSMGHTPVDVKQQDVFPVVYDSEKIELYGIIQLEMDGCEPLSQRVSGRVISRGVDAKLKCDESKGAVSAAAAAPVATPVEKEVPPEAVKAPQPQAAQAVEQVAPKTSKERLIRLNDLYEEGLVSEKEYQTIRNRILNEL</sequence>
<dbReference type="PROSITE" id="PS51257">
    <property type="entry name" value="PROKAR_LIPOPROTEIN"/>
    <property type="match status" value="1"/>
</dbReference>
<gene>
    <name evidence="2" type="ORF">DIZ78_06705</name>
</gene>
<dbReference type="AlphaFoldDB" id="A0A370DR10"/>
<dbReference type="Pfam" id="PF08308">
    <property type="entry name" value="PEGA"/>
    <property type="match status" value="1"/>
</dbReference>
<dbReference type="EMBL" id="QFXE01000008">
    <property type="protein sequence ID" value="RDH86591.1"/>
    <property type="molecule type" value="Genomic_DNA"/>
</dbReference>
<keyword evidence="3" id="KW-1185">Reference proteome</keyword>
<evidence type="ECO:0000313" key="2">
    <source>
        <dbReference type="EMBL" id="RDH86591.1"/>
    </source>
</evidence>
<organism evidence="2 3">
    <name type="scientific">endosymbiont of Escarpia spicata</name>
    <dbReference type="NCBI Taxonomy" id="2200908"/>
    <lineage>
        <taxon>Bacteria</taxon>
        <taxon>Pseudomonadati</taxon>
        <taxon>Pseudomonadota</taxon>
        <taxon>Gammaproteobacteria</taxon>
        <taxon>sulfur-oxidizing symbionts</taxon>
    </lineage>
</organism>
<name>A0A370DR10_9GAMM</name>
<proteinExistence type="predicted"/>
<dbReference type="InterPro" id="IPR013229">
    <property type="entry name" value="PEGA"/>
</dbReference>
<comment type="caution">
    <text evidence="2">The sequence shown here is derived from an EMBL/GenBank/DDBJ whole genome shotgun (WGS) entry which is preliminary data.</text>
</comment>
<evidence type="ECO:0000313" key="3">
    <source>
        <dbReference type="Proteomes" id="UP000254771"/>
    </source>
</evidence>
<evidence type="ECO:0000259" key="1">
    <source>
        <dbReference type="Pfam" id="PF08308"/>
    </source>
</evidence>
<dbReference type="Proteomes" id="UP000254771">
    <property type="component" value="Unassembled WGS sequence"/>
</dbReference>